<keyword evidence="2" id="KW-0255">Endonuclease</keyword>
<dbReference type="PANTHER" id="PTHR35400:SF1">
    <property type="entry name" value="SLR1083 PROTEIN"/>
    <property type="match status" value="1"/>
</dbReference>
<accession>A0A7C2WBU6</accession>
<protein>
    <submittedName>
        <fullName evidence="2">Uma2 family endonuclease</fullName>
    </submittedName>
</protein>
<dbReference type="SUPFAM" id="SSF52980">
    <property type="entry name" value="Restriction endonuclease-like"/>
    <property type="match status" value="1"/>
</dbReference>
<dbReference type="InterPro" id="IPR011335">
    <property type="entry name" value="Restrct_endonuc-II-like"/>
</dbReference>
<name>A0A7C2WBU6_9BACT</name>
<proteinExistence type="predicted"/>
<organism evidence="2">
    <name type="scientific">Thermorudis sp</name>
    <dbReference type="NCBI Taxonomy" id="1969470"/>
    <lineage>
        <taxon>Bacteria</taxon>
        <taxon>Pseudomonadati</taxon>
        <taxon>Thermomicrobiota</taxon>
        <taxon>Thermomicrobia</taxon>
        <taxon>Thermomicrobia incertae sedis</taxon>
        <taxon>Thermorudis</taxon>
    </lineage>
</organism>
<dbReference type="InterPro" id="IPR012296">
    <property type="entry name" value="Nuclease_put_TT1808"/>
</dbReference>
<dbReference type="EMBL" id="DSID01000619">
    <property type="protein sequence ID" value="HEX71203.1"/>
    <property type="molecule type" value="Genomic_DNA"/>
</dbReference>
<reference evidence="2" key="1">
    <citation type="journal article" date="2020" name="mSystems">
        <title>Genome- and Community-Level Interaction Insights into Carbon Utilization and Element Cycling Functions of Hydrothermarchaeota in Hydrothermal Sediment.</title>
        <authorList>
            <person name="Zhou Z."/>
            <person name="Liu Y."/>
            <person name="Xu W."/>
            <person name="Pan J."/>
            <person name="Luo Z.H."/>
            <person name="Li M."/>
        </authorList>
    </citation>
    <scope>NUCLEOTIDE SEQUENCE [LARGE SCALE GENOMIC DNA]</scope>
    <source>
        <strain evidence="2">SpSt-192</strain>
    </source>
</reference>
<gene>
    <name evidence="2" type="ORF">ENP13_08185</name>
</gene>
<dbReference type="CDD" id="cd06260">
    <property type="entry name" value="DUF820-like"/>
    <property type="match status" value="1"/>
</dbReference>
<keyword evidence="2" id="KW-0378">Hydrolase</keyword>
<keyword evidence="2" id="KW-0540">Nuclease</keyword>
<dbReference type="InterPro" id="IPR008538">
    <property type="entry name" value="Uma2"/>
</dbReference>
<comment type="caution">
    <text evidence="2">The sequence shown here is derived from an EMBL/GenBank/DDBJ whole genome shotgun (WGS) entry which is preliminary data.</text>
</comment>
<dbReference type="Gene3D" id="3.90.1570.10">
    <property type="entry name" value="tt1808, chain A"/>
    <property type="match status" value="1"/>
</dbReference>
<evidence type="ECO:0000313" key="2">
    <source>
        <dbReference type="EMBL" id="HEX71203.1"/>
    </source>
</evidence>
<dbReference type="GO" id="GO:0004519">
    <property type="term" value="F:endonuclease activity"/>
    <property type="evidence" value="ECO:0007669"/>
    <property type="project" value="UniProtKB-KW"/>
</dbReference>
<dbReference type="Pfam" id="PF05685">
    <property type="entry name" value="Uma2"/>
    <property type="match status" value="1"/>
</dbReference>
<dbReference type="PANTHER" id="PTHR35400">
    <property type="entry name" value="SLR1083 PROTEIN"/>
    <property type="match status" value="1"/>
</dbReference>
<dbReference type="AlphaFoldDB" id="A0A7C2WBU6"/>
<evidence type="ECO:0000259" key="1">
    <source>
        <dbReference type="Pfam" id="PF05685"/>
    </source>
</evidence>
<sequence>MALHLPRRRFTVAEYHQMAQAGILGEDDRVELIEGEIVEMPPIGDRHAGCVNRLNERFFRTFADVAIVAIQNPIRLGEHSEPQPDLALLRRRADFYASGHPAPPDVFLLVEVADTSAEFDRRVKVPLYARGGIPEVWLIELQQETLTVYRDPTPDGYRAVQVLHRGDSIAPAAFPDRALAVADLLG</sequence>
<feature type="domain" description="Putative restriction endonuclease" evidence="1">
    <location>
        <begin position="13"/>
        <end position="182"/>
    </location>
</feature>